<evidence type="ECO:0000256" key="1">
    <source>
        <dbReference type="ARBA" id="ARBA00023125"/>
    </source>
</evidence>
<organism evidence="3 4">
    <name type="scientific">Eubacterium maltosivorans</name>
    <dbReference type="NCBI Taxonomy" id="2041044"/>
    <lineage>
        <taxon>Bacteria</taxon>
        <taxon>Bacillati</taxon>
        <taxon>Bacillota</taxon>
        <taxon>Clostridia</taxon>
        <taxon>Eubacteriales</taxon>
        <taxon>Eubacteriaceae</taxon>
        <taxon>Eubacterium</taxon>
    </lineage>
</organism>
<dbReference type="Pfam" id="PF01381">
    <property type="entry name" value="HTH_3"/>
    <property type="match status" value="1"/>
</dbReference>
<dbReference type="InterPro" id="IPR014710">
    <property type="entry name" value="RmlC-like_jellyroll"/>
</dbReference>
<dbReference type="SMART" id="SM00530">
    <property type="entry name" value="HTH_XRE"/>
    <property type="match status" value="1"/>
</dbReference>
<dbReference type="SUPFAM" id="SSF47413">
    <property type="entry name" value="lambda repressor-like DNA-binding domains"/>
    <property type="match status" value="1"/>
</dbReference>
<dbReference type="KEGG" id="emt:CPZ25_013750"/>
<gene>
    <name evidence="3" type="ORF">CPZ25_013750</name>
</gene>
<dbReference type="AlphaFoldDB" id="A0A4P9C9T0"/>
<accession>A0A4P9C9T0</accession>
<keyword evidence="4" id="KW-1185">Reference proteome</keyword>
<dbReference type="InterPro" id="IPR013096">
    <property type="entry name" value="Cupin_2"/>
</dbReference>
<dbReference type="CDD" id="cd00093">
    <property type="entry name" value="HTH_XRE"/>
    <property type="match status" value="1"/>
</dbReference>
<keyword evidence="1" id="KW-0238">DNA-binding</keyword>
<dbReference type="PANTHER" id="PTHR46797">
    <property type="entry name" value="HTH-TYPE TRANSCRIPTIONAL REGULATOR"/>
    <property type="match status" value="1"/>
</dbReference>
<dbReference type="Gene3D" id="2.60.120.10">
    <property type="entry name" value="Jelly Rolls"/>
    <property type="match status" value="1"/>
</dbReference>
<feature type="domain" description="HTH cro/C1-type" evidence="2">
    <location>
        <begin position="12"/>
        <end position="66"/>
    </location>
</feature>
<dbReference type="EMBL" id="CP029487">
    <property type="protein sequence ID" value="QCT72348.1"/>
    <property type="molecule type" value="Genomic_DNA"/>
</dbReference>
<sequence length="190" mass="21389">MMTDTKLIGTKLKRFRKEKSMTLQQLADESGISAGYISKIERGEVNPSVKNIQRLCFALNITANELMVDAGEVEKINNDQKDKTYVVRKDQRLPIYGISDSMDFESVFDGMAGFKVNVMTLRGGMNEKSYTVHSYDEFGIVARGNLGMEVEGENYALEEGDCIMIRANTKHIVTNLSAEDCVSYWIEICD</sequence>
<dbReference type="GO" id="GO:0003677">
    <property type="term" value="F:DNA binding"/>
    <property type="evidence" value="ECO:0007669"/>
    <property type="project" value="UniProtKB-KW"/>
</dbReference>
<dbReference type="CDD" id="cd02209">
    <property type="entry name" value="cupin_XRE_C"/>
    <property type="match status" value="1"/>
</dbReference>
<evidence type="ECO:0000313" key="4">
    <source>
        <dbReference type="Proteomes" id="UP000218387"/>
    </source>
</evidence>
<dbReference type="SUPFAM" id="SSF51182">
    <property type="entry name" value="RmlC-like cupins"/>
    <property type="match status" value="1"/>
</dbReference>
<protein>
    <submittedName>
        <fullName evidence="3">Helix-turn-helix domain-containing protein</fullName>
    </submittedName>
</protein>
<dbReference type="InterPro" id="IPR050807">
    <property type="entry name" value="TransReg_Diox_bact_type"/>
</dbReference>
<dbReference type="GO" id="GO:0005829">
    <property type="term" value="C:cytosol"/>
    <property type="evidence" value="ECO:0007669"/>
    <property type="project" value="TreeGrafter"/>
</dbReference>
<reference evidence="3 4" key="1">
    <citation type="submission" date="2018-05" db="EMBL/GenBank/DDBJ databases">
        <title>Genome comparison of Eubacterium sp.</title>
        <authorList>
            <person name="Feng Y."/>
            <person name="Sanchez-Andrea I."/>
            <person name="Stams A.J.M."/>
            <person name="De Vos W.M."/>
        </authorList>
    </citation>
    <scope>NUCLEOTIDE SEQUENCE [LARGE SCALE GENOMIC DNA]</scope>
    <source>
        <strain evidence="3 4">YI</strain>
    </source>
</reference>
<dbReference type="Pfam" id="PF07883">
    <property type="entry name" value="Cupin_2"/>
    <property type="match status" value="1"/>
</dbReference>
<dbReference type="Proteomes" id="UP000218387">
    <property type="component" value="Chromosome"/>
</dbReference>
<dbReference type="InterPro" id="IPR010982">
    <property type="entry name" value="Lambda_DNA-bd_dom_sf"/>
</dbReference>
<evidence type="ECO:0000313" key="3">
    <source>
        <dbReference type="EMBL" id="QCT72348.1"/>
    </source>
</evidence>
<dbReference type="GO" id="GO:0003700">
    <property type="term" value="F:DNA-binding transcription factor activity"/>
    <property type="evidence" value="ECO:0007669"/>
    <property type="project" value="TreeGrafter"/>
</dbReference>
<proteinExistence type="predicted"/>
<dbReference type="PROSITE" id="PS50943">
    <property type="entry name" value="HTH_CROC1"/>
    <property type="match status" value="1"/>
</dbReference>
<name>A0A4P9C9T0_EUBML</name>
<evidence type="ECO:0000259" key="2">
    <source>
        <dbReference type="PROSITE" id="PS50943"/>
    </source>
</evidence>
<dbReference type="InterPro" id="IPR011051">
    <property type="entry name" value="RmlC_Cupin_sf"/>
</dbReference>
<dbReference type="Gene3D" id="1.10.260.40">
    <property type="entry name" value="lambda repressor-like DNA-binding domains"/>
    <property type="match status" value="1"/>
</dbReference>
<dbReference type="PANTHER" id="PTHR46797:SF1">
    <property type="entry name" value="METHYLPHOSPHONATE SYNTHASE"/>
    <property type="match status" value="1"/>
</dbReference>
<dbReference type="InterPro" id="IPR001387">
    <property type="entry name" value="Cro/C1-type_HTH"/>
</dbReference>